<protein>
    <submittedName>
        <fullName evidence="1">DUF1501 domain-containing protein</fullName>
    </submittedName>
</protein>
<dbReference type="EMBL" id="JACBAZ010000006">
    <property type="protein sequence ID" value="NWK56797.1"/>
    <property type="molecule type" value="Genomic_DNA"/>
</dbReference>
<dbReference type="InterPro" id="IPR017850">
    <property type="entry name" value="Alkaline_phosphatase_core_sf"/>
</dbReference>
<dbReference type="PANTHER" id="PTHR43737:SF1">
    <property type="entry name" value="DUF1501 DOMAIN-CONTAINING PROTEIN"/>
    <property type="match status" value="1"/>
</dbReference>
<comment type="caution">
    <text evidence="1">The sequence shown here is derived from an EMBL/GenBank/DDBJ whole genome shotgun (WGS) entry which is preliminary data.</text>
</comment>
<dbReference type="Pfam" id="PF07394">
    <property type="entry name" value="DUF1501"/>
    <property type="match status" value="1"/>
</dbReference>
<evidence type="ECO:0000313" key="2">
    <source>
        <dbReference type="Proteomes" id="UP000557872"/>
    </source>
</evidence>
<name>A0A851GP42_9BACT</name>
<proteinExistence type="predicted"/>
<evidence type="ECO:0000313" key="1">
    <source>
        <dbReference type="EMBL" id="NWK56797.1"/>
    </source>
</evidence>
<dbReference type="InterPro" id="IPR010869">
    <property type="entry name" value="DUF1501"/>
</dbReference>
<reference evidence="1 2" key="1">
    <citation type="submission" date="2020-07" db="EMBL/GenBank/DDBJ databases">
        <title>Roseicoccus Jingziensis gen. nov., sp. nov., isolated from coastal seawater.</title>
        <authorList>
            <person name="Feng X."/>
        </authorList>
    </citation>
    <scope>NUCLEOTIDE SEQUENCE [LARGE SCALE GENOMIC DNA]</scope>
    <source>
        <strain evidence="1 2">N1E253</strain>
    </source>
</reference>
<gene>
    <name evidence="1" type="ORF">HW115_14335</name>
</gene>
<organism evidence="1 2">
    <name type="scientific">Oceaniferula marina</name>
    <dbReference type="NCBI Taxonomy" id="2748318"/>
    <lineage>
        <taxon>Bacteria</taxon>
        <taxon>Pseudomonadati</taxon>
        <taxon>Verrucomicrobiota</taxon>
        <taxon>Verrucomicrobiia</taxon>
        <taxon>Verrucomicrobiales</taxon>
        <taxon>Verrucomicrobiaceae</taxon>
        <taxon>Oceaniferula</taxon>
    </lineage>
</organism>
<dbReference type="Gene3D" id="3.40.720.10">
    <property type="entry name" value="Alkaline Phosphatase, subunit A"/>
    <property type="match status" value="1"/>
</dbReference>
<dbReference type="PANTHER" id="PTHR43737">
    <property type="entry name" value="BLL7424 PROTEIN"/>
    <property type="match status" value="1"/>
</dbReference>
<sequence length="515" mass="56998">MPSSTPTRHSPNNLHPTTLSVNLFQQLHHDGLQLKTRRHFLKNCTTGLGGMWLSSVMGKAWGISEDHGIVRDPTTPLAPTVPHFAPKAKRVIYLHMAGAPSQLELFDYKPELQKLDGKECPKEFLEGKKFAFIQGVPKMLGAQFPFHRAGESGQWISDRMPHLEKVIDELCIIKSMHTDQFNHAPAQLLMHTGSQNLGAPSIGSWVTYGLGTDNQNLPGYMVLVSGGKTPSAGKSVWGSGYLPSVYQGVQCRSEGDPVLYLSNPKGIDSSLRRRALDAITEINQTAYEESGDPETLTRIAQYEMAYRMQMKASDAFDIKSEPEHIKELYGAKPGKESFANNCLLARRLAERGVRYIQLFDWGWDSHGAAASEAINSGFKRQCLNVDKAIAGLIQDLKQRGMLEDTLVVWGGEFGRTPMRENRGGQEMKFVGRDHNPGAFTVWMAGGGIKPGMSYGETDPIGYEATVDKVSVHDLHATMLHQLGFDHTHFTYPSQGVEQRLSNITKKSKVVHGILS</sequence>
<dbReference type="Proteomes" id="UP000557872">
    <property type="component" value="Unassembled WGS sequence"/>
</dbReference>
<accession>A0A851GP42</accession>
<dbReference type="AlphaFoldDB" id="A0A851GP42"/>
<dbReference type="RefSeq" id="WP_178933596.1">
    <property type="nucleotide sequence ID" value="NZ_JACBAZ010000006.1"/>
</dbReference>
<dbReference type="SUPFAM" id="SSF53649">
    <property type="entry name" value="Alkaline phosphatase-like"/>
    <property type="match status" value="1"/>
</dbReference>
<keyword evidence="2" id="KW-1185">Reference proteome</keyword>